<feature type="compositionally biased region" description="Basic and acidic residues" evidence="1">
    <location>
        <begin position="41"/>
        <end position="51"/>
    </location>
</feature>
<evidence type="ECO:0000313" key="3">
    <source>
        <dbReference type="EMBL" id="KAK1942893.1"/>
    </source>
</evidence>
<accession>A0AAD9LMP6</accession>
<feature type="compositionally biased region" description="Low complexity" evidence="1">
    <location>
        <begin position="61"/>
        <end position="73"/>
    </location>
</feature>
<dbReference type="Proteomes" id="UP001259832">
    <property type="component" value="Unassembled WGS sequence"/>
</dbReference>
<evidence type="ECO:0000256" key="2">
    <source>
        <dbReference type="SAM" id="Phobius"/>
    </source>
</evidence>
<sequence length="400" mass="45285">MYRSQGEGHRWFSVSTVLSTKLQPGAGVMPRRANRVGIEVESQKGEEEPHADSSTIEEDVSSSSMKSSRSTSSLEAAKAQRQKELLRKKKAERRAHAKQRMVEKQQRSDEKKQTRELLQMLEEDVPAVEPPKVLISNLTLTSFESVDTEDAGTASRQDTISIEGSKSHEMAISATESLFETTQEIAIITRETAGQTEIVPKKLTGSTPTKSAYAAASTIQKALKKNYKKCKQMFRQTPRVFAEEIVSPPVQDEVLPQTTYEDGIEQMPVTDVSSTDAAIHDNNSPLKMTIETTDSPEREERHKSIVPPLFKVFFVLLLMLFFWMLVFFVLLLLFLLKCNFFHLRSRFKTSTIIQVKTHQPNRTIRSRSSKDEPPSYWSVFAESFPQECWSAVFAIVITLE</sequence>
<keyword evidence="2" id="KW-0812">Transmembrane</keyword>
<evidence type="ECO:0000256" key="1">
    <source>
        <dbReference type="SAM" id="MobiDB-lite"/>
    </source>
</evidence>
<proteinExistence type="predicted"/>
<keyword evidence="4" id="KW-1185">Reference proteome</keyword>
<feature type="compositionally biased region" description="Basic residues" evidence="1">
    <location>
        <begin position="86"/>
        <end position="99"/>
    </location>
</feature>
<keyword evidence="2" id="KW-0472">Membrane</keyword>
<evidence type="ECO:0000313" key="4">
    <source>
        <dbReference type="Proteomes" id="UP001259832"/>
    </source>
</evidence>
<feature type="transmembrane region" description="Helical" evidence="2">
    <location>
        <begin position="312"/>
        <end position="336"/>
    </location>
</feature>
<dbReference type="AlphaFoldDB" id="A0AAD9LMP6"/>
<reference evidence="3" key="1">
    <citation type="submission" date="2023-08" db="EMBL/GenBank/DDBJ databases">
        <title>Reference Genome Resource for the Citrus Pathogen Phytophthora citrophthora.</title>
        <authorList>
            <person name="Moller H."/>
            <person name="Coetzee B."/>
            <person name="Rose L.J."/>
            <person name="Van Niekerk J.M."/>
        </authorList>
    </citation>
    <scope>NUCLEOTIDE SEQUENCE</scope>
    <source>
        <strain evidence="3">STE-U-9442</strain>
    </source>
</reference>
<feature type="region of interest" description="Disordered" evidence="1">
    <location>
        <begin position="39"/>
        <end position="113"/>
    </location>
</feature>
<keyword evidence="2" id="KW-1133">Transmembrane helix</keyword>
<gene>
    <name evidence="3" type="ORF">P3T76_005530</name>
</gene>
<feature type="compositionally biased region" description="Basic and acidic residues" evidence="1">
    <location>
        <begin position="100"/>
        <end position="113"/>
    </location>
</feature>
<name>A0AAD9LMP6_9STRA</name>
<dbReference type="EMBL" id="JASMQC010000008">
    <property type="protein sequence ID" value="KAK1942893.1"/>
    <property type="molecule type" value="Genomic_DNA"/>
</dbReference>
<organism evidence="3 4">
    <name type="scientific">Phytophthora citrophthora</name>
    <dbReference type="NCBI Taxonomy" id="4793"/>
    <lineage>
        <taxon>Eukaryota</taxon>
        <taxon>Sar</taxon>
        <taxon>Stramenopiles</taxon>
        <taxon>Oomycota</taxon>
        <taxon>Peronosporomycetes</taxon>
        <taxon>Peronosporales</taxon>
        <taxon>Peronosporaceae</taxon>
        <taxon>Phytophthora</taxon>
    </lineage>
</organism>
<protein>
    <submittedName>
        <fullName evidence="3">Uncharacterized protein</fullName>
    </submittedName>
</protein>
<comment type="caution">
    <text evidence="3">The sequence shown here is derived from an EMBL/GenBank/DDBJ whole genome shotgun (WGS) entry which is preliminary data.</text>
</comment>